<keyword evidence="3" id="KW-0132">Cell division</keyword>
<dbReference type="InterPro" id="IPR005654">
    <property type="entry name" value="ATPase_AFG1-like"/>
</dbReference>
<evidence type="ECO:0000256" key="1">
    <source>
        <dbReference type="ARBA" id="ARBA00022741"/>
    </source>
</evidence>
<name>A0ABT7N467_9MICO</name>
<keyword evidence="3" id="KW-0131">Cell cycle</keyword>
<organism evidence="3 4">
    <name type="scientific">Microbacterium candidum</name>
    <dbReference type="NCBI Taxonomy" id="3041922"/>
    <lineage>
        <taxon>Bacteria</taxon>
        <taxon>Bacillati</taxon>
        <taxon>Actinomycetota</taxon>
        <taxon>Actinomycetes</taxon>
        <taxon>Micrococcales</taxon>
        <taxon>Microbacteriaceae</taxon>
        <taxon>Microbacterium</taxon>
    </lineage>
</organism>
<dbReference type="Proteomes" id="UP001235064">
    <property type="component" value="Unassembled WGS sequence"/>
</dbReference>
<dbReference type="RefSeq" id="WP_286290633.1">
    <property type="nucleotide sequence ID" value="NZ_JASXSZ010000009.1"/>
</dbReference>
<dbReference type="PANTHER" id="PTHR12169:SF6">
    <property type="entry name" value="AFG1-LIKE ATPASE"/>
    <property type="match status" value="1"/>
</dbReference>
<evidence type="ECO:0000313" key="4">
    <source>
        <dbReference type="Proteomes" id="UP001235064"/>
    </source>
</evidence>
<gene>
    <name evidence="3" type="primary">zapE</name>
    <name evidence="3" type="ORF">QSV35_19395</name>
</gene>
<dbReference type="InterPro" id="IPR027417">
    <property type="entry name" value="P-loop_NTPase"/>
</dbReference>
<evidence type="ECO:0000313" key="3">
    <source>
        <dbReference type="EMBL" id="MDL9981500.1"/>
    </source>
</evidence>
<dbReference type="EMBL" id="JASXSZ010000009">
    <property type="protein sequence ID" value="MDL9981500.1"/>
    <property type="molecule type" value="Genomic_DNA"/>
</dbReference>
<reference evidence="3 4" key="1">
    <citation type="submission" date="2023-06" db="EMBL/GenBank/DDBJ databases">
        <title>Microbacterium sp. nov., isolated from a waste landfill.</title>
        <authorList>
            <person name="Wen W."/>
        </authorList>
    </citation>
    <scope>NUCLEOTIDE SEQUENCE [LARGE SCALE GENOMIC DNA]</scope>
    <source>
        <strain evidence="3 4">ASV49</strain>
    </source>
</reference>
<comment type="caution">
    <text evidence="3">The sequence shown here is derived from an EMBL/GenBank/DDBJ whole genome shotgun (WGS) entry which is preliminary data.</text>
</comment>
<proteinExistence type="predicted"/>
<protein>
    <submittedName>
        <fullName evidence="3">Cell division protein ZapE</fullName>
    </submittedName>
</protein>
<dbReference type="SUPFAM" id="SSF52540">
    <property type="entry name" value="P-loop containing nucleoside triphosphate hydrolases"/>
    <property type="match status" value="1"/>
</dbReference>
<evidence type="ECO:0000256" key="2">
    <source>
        <dbReference type="ARBA" id="ARBA00022840"/>
    </source>
</evidence>
<dbReference type="Pfam" id="PF03969">
    <property type="entry name" value="AFG1_ATPase"/>
    <property type="match status" value="1"/>
</dbReference>
<dbReference type="GO" id="GO:0051301">
    <property type="term" value="P:cell division"/>
    <property type="evidence" value="ECO:0007669"/>
    <property type="project" value="UniProtKB-KW"/>
</dbReference>
<keyword evidence="4" id="KW-1185">Reference proteome</keyword>
<keyword evidence="2" id="KW-0067">ATP-binding</keyword>
<accession>A0ABT7N467</accession>
<dbReference type="PANTHER" id="PTHR12169">
    <property type="entry name" value="ATPASE N2B"/>
    <property type="match status" value="1"/>
</dbReference>
<sequence>MRLRTRRPTAVEPHPLAVGAGARLRAAGPAVSLDAAQLAAVEALSRPAAHGYYLWGAAGRGKTMLADRYFAAIPSPHKRRFHFHDFFRDLQRQIILEREPLDASLRRLVGDARAILFDEFHVHDVADGVYLAATLETLIAHGVLLIATSNYEPSGLMPNPLLHSRFETTIELVTTRLDVVHIGAGVDYRARRAGDAAGRGFATGTWCIGESSAADGARIDLDAGGFRIRARHVHEGAASFDFHDLCGRALGTAQYLWLAEWFETVVLEDVPDLATVGRDPLARFANLVDVLYDRDVRLRVCAAAIPERMLDAVDPPRDAPRTLSRLSALERVRARALTSS</sequence>
<keyword evidence="1" id="KW-0547">Nucleotide-binding</keyword>
<dbReference type="NCBIfam" id="NF040713">
    <property type="entry name" value="ZapE"/>
    <property type="match status" value="1"/>
</dbReference>
<dbReference type="Gene3D" id="3.40.50.300">
    <property type="entry name" value="P-loop containing nucleotide triphosphate hydrolases"/>
    <property type="match status" value="1"/>
</dbReference>